<proteinExistence type="predicted"/>
<dbReference type="RefSeq" id="WP_307489026.1">
    <property type="nucleotide sequence ID" value="NZ_JAUSVB010000001.1"/>
</dbReference>
<reference evidence="2 3" key="1">
    <citation type="submission" date="2023-07" db="EMBL/GenBank/DDBJ databases">
        <title>Sorghum-associated microbial communities from plants grown in Nebraska, USA.</title>
        <authorList>
            <person name="Schachtman D."/>
        </authorList>
    </citation>
    <scope>NUCLEOTIDE SEQUENCE [LARGE SCALE GENOMIC DNA]</scope>
    <source>
        <strain evidence="2 3">BE332</strain>
    </source>
</reference>
<sequence>MSAPLIDRLTLPTLVGDAVRLRPFSRADLPLVREATTDPLIPLTTSVPAFGDDDACLAYLARQADRLTTGAGYAFAVAERATDVAVGHVYLGLRDVDLGRAAAGYWIARSHRGRGLAGDALRTLVRWAVTVRGIDRLELYVEPWNVASARTATSAGFVREGLLRSWQKVGDERRDMDMYALVSRQA</sequence>
<comment type="caution">
    <text evidence="2">The sequence shown here is derived from an EMBL/GenBank/DDBJ whole genome shotgun (WGS) entry which is preliminary data.</text>
</comment>
<evidence type="ECO:0000313" key="3">
    <source>
        <dbReference type="Proteomes" id="UP001239626"/>
    </source>
</evidence>
<accession>A0ABU0EAJ6</accession>
<dbReference type="EMBL" id="JAUSVB010000001">
    <property type="protein sequence ID" value="MDQ0371887.1"/>
    <property type="molecule type" value="Genomic_DNA"/>
</dbReference>
<evidence type="ECO:0000259" key="1">
    <source>
        <dbReference type="PROSITE" id="PS51186"/>
    </source>
</evidence>
<gene>
    <name evidence="2" type="ORF">J2X26_000184</name>
</gene>
<dbReference type="InterPro" id="IPR016181">
    <property type="entry name" value="Acyl_CoA_acyltransferase"/>
</dbReference>
<dbReference type="PROSITE" id="PS51186">
    <property type="entry name" value="GNAT"/>
    <property type="match status" value="1"/>
</dbReference>
<dbReference type="Pfam" id="PF13302">
    <property type="entry name" value="Acetyltransf_3"/>
    <property type="match status" value="1"/>
</dbReference>
<feature type="domain" description="N-acetyltransferase" evidence="1">
    <location>
        <begin position="19"/>
        <end position="183"/>
    </location>
</feature>
<organism evidence="2 3">
    <name type="scientific">Cellulomonas humilata</name>
    <dbReference type="NCBI Taxonomy" id="144055"/>
    <lineage>
        <taxon>Bacteria</taxon>
        <taxon>Bacillati</taxon>
        <taxon>Actinomycetota</taxon>
        <taxon>Actinomycetes</taxon>
        <taxon>Micrococcales</taxon>
        <taxon>Cellulomonadaceae</taxon>
        <taxon>Cellulomonas</taxon>
    </lineage>
</organism>
<protein>
    <submittedName>
        <fullName evidence="2">RimJ/RimL family protein N-acetyltransferase</fullName>
    </submittedName>
</protein>
<keyword evidence="3" id="KW-1185">Reference proteome</keyword>
<name>A0ABU0EAJ6_9CELL</name>
<dbReference type="Gene3D" id="3.40.630.30">
    <property type="match status" value="1"/>
</dbReference>
<dbReference type="Proteomes" id="UP001239626">
    <property type="component" value="Unassembled WGS sequence"/>
</dbReference>
<evidence type="ECO:0000313" key="2">
    <source>
        <dbReference type="EMBL" id="MDQ0371887.1"/>
    </source>
</evidence>
<dbReference type="PANTHER" id="PTHR43441">
    <property type="entry name" value="RIBOSOMAL-PROTEIN-SERINE ACETYLTRANSFERASE"/>
    <property type="match status" value="1"/>
</dbReference>
<dbReference type="InterPro" id="IPR000182">
    <property type="entry name" value="GNAT_dom"/>
</dbReference>
<dbReference type="PANTHER" id="PTHR43441:SF10">
    <property type="entry name" value="ACETYLTRANSFERASE"/>
    <property type="match status" value="1"/>
</dbReference>
<dbReference type="InterPro" id="IPR051908">
    <property type="entry name" value="Ribosomal_N-acetyltransferase"/>
</dbReference>
<dbReference type="SUPFAM" id="SSF55729">
    <property type="entry name" value="Acyl-CoA N-acyltransferases (Nat)"/>
    <property type="match status" value="1"/>
</dbReference>